<keyword evidence="6" id="KW-0653">Protein transport</keyword>
<dbReference type="Gene3D" id="1.25.40.1030">
    <property type="match status" value="1"/>
</dbReference>
<protein>
    <recommendedName>
        <fullName evidence="6">Protein transport protein sec16</fullName>
    </recommendedName>
</protein>
<dbReference type="GO" id="GO:0007030">
    <property type="term" value="P:Golgi organization"/>
    <property type="evidence" value="ECO:0007669"/>
    <property type="project" value="TreeGrafter"/>
</dbReference>
<evidence type="ECO:0000259" key="8">
    <source>
        <dbReference type="Pfam" id="PF12931"/>
    </source>
</evidence>
<dbReference type="Proteomes" id="UP001187192">
    <property type="component" value="Unassembled WGS sequence"/>
</dbReference>
<feature type="region of interest" description="Disordered" evidence="7">
    <location>
        <begin position="1201"/>
        <end position="1311"/>
    </location>
</feature>
<evidence type="ECO:0000259" key="9">
    <source>
        <dbReference type="Pfam" id="PF12932"/>
    </source>
</evidence>
<dbReference type="PANTHER" id="PTHR13402:SF6">
    <property type="entry name" value="SECRETORY 16, ISOFORM I"/>
    <property type="match status" value="1"/>
</dbReference>
<proteinExistence type="inferred from homology"/>
<keyword evidence="6" id="KW-0333">Golgi apparatus</keyword>
<dbReference type="Pfam" id="PF12931">
    <property type="entry name" value="TPR_Sec16"/>
    <property type="match status" value="1"/>
</dbReference>
<dbReference type="GO" id="GO:0070973">
    <property type="term" value="P:protein localization to endoplasmic reticulum exit site"/>
    <property type="evidence" value="ECO:0007669"/>
    <property type="project" value="TreeGrafter"/>
</dbReference>
<comment type="similarity">
    <text evidence="2 6">Belongs to the SEC16 family.</text>
</comment>
<keyword evidence="11" id="KW-1185">Reference proteome</keyword>
<feature type="compositionally biased region" description="Polar residues" evidence="7">
    <location>
        <begin position="1003"/>
        <end position="1016"/>
    </location>
</feature>
<sequence length="1311" mass="143315">MASSDPFEAEDQTDEDFFDRLVNDDDEIDFTGSSTVVENKLSNLSISVVEPSRVDSGEDSGINPDLGVKDESGSPVQESENETKKEGEFGGGEEANTKSEVSESGKVKVVQWDSFNSDSNQHGGSGFGSYSDLFGVAEENSEDPFANVGGGDKSLVESSVRDVVADSGSSGLEQNGTSQEQNWENLYPGWKYDPNTGQWYQVEGCNVNASKIDDVNASAMGQESFNLNYQSDQKSDASYLEQTAQHSVSEYPAHMVFDLQYPEWYYDTISLEWKALESYTQSVNYGQGVDQNLHYVNKSEESYGSQNFAGQEGVANVNMWQTQTQQVAQSLTIGYAGSQQLGNQYVLKDPRNSFAHQQTGFGSASFHDGSASSYEQSGQGFDGGFGNVGFQSVDHVGNFAQVNQAKEEKYQEMHFSPAQFDGQKAIHFAQQSLKSETSFSYSSIGERTSERRPPHALVTFGFGGKLIVMKDASSIQANSAYGSQESRAGVICILNMMEVFTDKTDASVFETGGRDYFRALCQQTFPGPLVGGNAGSKELNKWVDEKIASYEAPFMDYGGGDLLRLLFSLLKIALQYYGKLRSPFGTDLALKDNDSPEAAVAKLFASAKRNQEYGAFMRCLQNVPSEDQIQATALEVQKLLVSGRKKEALEFAQEGQLWGPALVLASQLGDQFYGDTVKKMALKQFTAGSPLRTLCLLIAGQPADVFSNVNTQSSLASSVNMFQQPAQVKANCTLDEWTDNLAIITANRTKDDELVIIHLGDCLWKEMGEIVAAHICYLVAEANFEPHSDSARLCLIGADHWKFPRTYASPEAIQRTELYEYSKVLGNSQFLLLPFQPYKLIYAHMLAEVGKISDALKYCQAILKSLKTGRVPEVEMWRQSVQSLEERIKTHQQGGYGTNLARKLLTFFDSTANRVVGGLPPPIPSTAQGDARPIEHAQQLGGPRISNSQSTMAISSLMPSASMEPINEWTGESDNKTRQNRSISEPDFSRNPGKVDSSKNEKFSNTQERTSASTGSRFGRFGSQLFQKTVGLVIRSRTDKQAKLGEPNAFYYDEKLKRWVEKGAELPPEETALPPPPTTAAFQSGIQDYGMKDSPKPERFDSISGPEIKSPNSSEKSPGMPPMPPSSNQFSARGRMGVRSRYVDTFNKSTGTATNLFHSPSTPAAKPLGGSNPKFFIPAPVTSPGETVQTAGQSFQEVTINNSDSSTFSTRDSSSSMTQTSISTPAMLGNPMQRFPSMDTIVSKAGKMGTDNSPLPHHSRRTASWSGSLTDARSPTMMKETKPLGEAPGVPPPLLPRNSGSFGDDLHEVQL</sequence>
<evidence type="ECO:0000256" key="5">
    <source>
        <dbReference type="ARBA" id="ARBA00022892"/>
    </source>
</evidence>
<organism evidence="10 11">
    <name type="scientific">Ficus carica</name>
    <name type="common">Common fig</name>
    <dbReference type="NCBI Taxonomy" id="3494"/>
    <lineage>
        <taxon>Eukaryota</taxon>
        <taxon>Viridiplantae</taxon>
        <taxon>Streptophyta</taxon>
        <taxon>Embryophyta</taxon>
        <taxon>Tracheophyta</taxon>
        <taxon>Spermatophyta</taxon>
        <taxon>Magnoliopsida</taxon>
        <taxon>eudicotyledons</taxon>
        <taxon>Gunneridae</taxon>
        <taxon>Pentapetalae</taxon>
        <taxon>rosids</taxon>
        <taxon>fabids</taxon>
        <taxon>Rosales</taxon>
        <taxon>Moraceae</taxon>
        <taxon>Ficeae</taxon>
        <taxon>Ficus</taxon>
    </lineage>
</organism>
<feature type="domain" description="Sec16 central conserved" evidence="9">
    <location>
        <begin position="455"/>
        <end position="578"/>
    </location>
</feature>
<evidence type="ECO:0000256" key="2">
    <source>
        <dbReference type="ARBA" id="ARBA00005927"/>
    </source>
</evidence>
<evidence type="ECO:0000256" key="4">
    <source>
        <dbReference type="ARBA" id="ARBA00022824"/>
    </source>
</evidence>
<evidence type="ECO:0000256" key="1">
    <source>
        <dbReference type="ARBA" id="ARBA00004240"/>
    </source>
</evidence>
<comment type="caution">
    <text evidence="10">The sequence shown here is derived from an EMBL/GenBank/DDBJ whole genome shotgun (WGS) entry which is preliminary data.</text>
</comment>
<feature type="compositionally biased region" description="Basic and acidic residues" evidence="7">
    <location>
        <begin position="95"/>
        <end position="105"/>
    </location>
</feature>
<feature type="compositionally biased region" description="Polar residues" evidence="7">
    <location>
        <begin position="1262"/>
        <end position="1273"/>
    </location>
</feature>
<evidence type="ECO:0000313" key="10">
    <source>
        <dbReference type="EMBL" id="GMN56320.1"/>
    </source>
</evidence>
<keyword evidence="3 6" id="KW-0813">Transport</keyword>
<dbReference type="GO" id="GO:0000139">
    <property type="term" value="C:Golgi membrane"/>
    <property type="evidence" value="ECO:0007669"/>
    <property type="project" value="UniProtKB-SubCell"/>
</dbReference>
<keyword evidence="4 6" id="KW-0256">Endoplasmic reticulum</keyword>
<evidence type="ECO:0000313" key="11">
    <source>
        <dbReference type="Proteomes" id="UP001187192"/>
    </source>
</evidence>
<gene>
    <name evidence="10" type="ORF">TIFTF001_025429</name>
</gene>
<feature type="compositionally biased region" description="Basic and acidic residues" evidence="7">
    <location>
        <begin position="1090"/>
        <end position="1101"/>
    </location>
</feature>
<keyword evidence="5 6" id="KW-0931">ER-Golgi transport</keyword>
<feature type="compositionally biased region" description="Low complexity" evidence="7">
    <location>
        <begin position="1203"/>
        <end position="1224"/>
    </location>
</feature>
<evidence type="ECO:0000256" key="6">
    <source>
        <dbReference type="RuleBase" id="RU364101"/>
    </source>
</evidence>
<dbReference type="InterPro" id="IPR024340">
    <property type="entry name" value="Sec16_CCD"/>
</dbReference>
<keyword evidence="6" id="KW-0472">Membrane</keyword>
<feature type="region of interest" description="Disordered" evidence="7">
    <location>
        <begin position="44"/>
        <end position="105"/>
    </location>
</feature>
<dbReference type="GO" id="GO:0070971">
    <property type="term" value="C:endoplasmic reticulum exit site"/>
    <property type="evidence" value="ECO:0007669"/>
    <property type="project" value="UniProtKB-ARBA"/>
</dbReference>
<dbReference type="InterPro" id="IPR024298">
    <property type="entry name" value="Sec16_Sec23-bd"/>
</dbReference>
<dbReference type="GO" id="GO:0015031">
    <property type="term" value="P:protein transport"/>
    <property type="evidence" value="ECO:0007669"/>
    <property type="project" value="UniProtKB-KW"/>
</dbReference>
<feature type="compositionally biased region" description="Polar residues" evidence="7">
    <location>
        <begin position="1151"/>
        <end position="1162"/>
    </location>
</feature>
<dbReference type="GO" id="GO:0012507">
    <property type="term" value="C:ER to Golgi transport vesicle membrane"/>
    <property type="evidence" value="ECO:0007669"/>
    <property type="project" value="TreeGrafter"/>
</dbReference>
<reference evidence="10" key="1">
    <citation type="submission" date="2023-07" db="EMBL/GenBank/DDBJ databases">
        <title>draft genome sequence of fig (Ficus carica).</title>
        <authorList>
            <person name="Takahashi T."/>
            <person name="Nishimura K."/>
        </authorList>
    </citation>
    <scope>NUCLEOTIDE SEQUENCE</scope>
</reference>
<evidence type="ECO:0000256" key="3">
    <source>
        <dbReference type="ARBA" id="ARBA00022448"/>
    </source>
</evidence>
<feature type="region of interest" description="Disordered" evidence="7">
    <location>
        <begin position="1151"/>
        <end position="1187"/>
    </location>
</feature>
<accession>A0AA88DFJ2</accession>
<evidence type="ECO:0000256" key="7">
    <source>
        <dbReference type="SAM" id="MobiDB-lite"/>
    </source>
</evidence>
<dbReference type="CDD" id="cd09233">
    <property type="entry name" value="ACE1-Sec16-like"/>
    <property type="match status" value="1"/>
</dbReference>
<feature type="region of interest" description="Disordered" evidence="7">
    <location>
        <begin position="1067"/>
        <end position="1132"/>
    </location>
</feature>
<comment type="subcellular location">
    <subcellularLocation>
        <location evidence="1">Endoplasmic reticulum</location>
    </subcellularLocation>
    <subcellularLocation>
        <location evidence="6">Golgi apparatus membrane</location>
    </subcellularLocation>
</comment>
<dbReference type="Pfam" id="PF12932">
    <property type="entry name" value="Sec16"/>
    <property type="match status" value="1"/>
</dbReference>
<feature type="domain" description="Sec16 Sec23-binding" evidence="8">
    <location>
        <begin position="636"/>
        <end position="904"/>
    </location>
</feature>
<feature type="region of interest" description="Disordered" evidence="7">
    <location>
        <begin position="959"/>
        <end position="1019"/>
    </location>
</feature>
<dbReference type="PANTHER" id="PTHR13402">
    <property type="entry name" value="RGPR-RELATED"/>
    <property type="match status" value="1"/>
</dbReference>
<name>A0AA88DFJ2_FICCA</name>
<dbReference type="EMBL" id="BTGU01000063">
    <property type="protein sequence ID" value="GMN56320.1"/>
    <property type="molecule type" value="Genomic_DNA"/>
</dbReference>
<dbReference type="GO" id="GO:0016192">
    <property type="term" value="P:vesicle-mediated transport"/>
    <property type="evidence" value="ECO:0007669"/>
    <property type="project" value="UniProtKB-KW"/>
</dbReference>